<dbReference type="PANTHER" id="PTHR42986:SF1">
    <property type="entry name" value="BENZALDEHYDE DEHYDROGENASE YFMT"/>
    <property type="match status" value="1"/>
</dbReference>
<reference evidence="8 9" key="1">
    <citation type="submission" date="2020-04" db="EMBL/GenBank/DDBJ databases">
        <authorList>
            <person name="Klaysubun C."/>
            <person name="Duangmal K."/>
            <person name="Lipun K."/>
        </authorList>
    </citation>
    <scope>NUCLEOTIDE SEQUENCE [LARGE SCALE GENOMIC DNA]</scope>
    <source>
        <strain evidence="8 9">K10HN5</strain>
    </source>
</reference>
<dbReference type="Proteomes" id="UP000820669">
    <property type="component" value="Unassembled WGS sequence"/>
</dbReference>
<dbReference type="EMBL" id="JAAXLA010000046">
    <property type="protein sequence ID" value="NMH99998.1"/>
    <property type="molecule type" value="Genomic_DNA"/>
</dbReference>
<dbReference type="InterPro" id="IPR016163">
    <property type="entry name" value="Ald_DH_C"/>
</dbReference>
<dbReference type="Pfam" id="PF00171">
    <property type="entry name" value="Aldedh"/>
    <property type="match status" value="1"/>
</dbReference>
<evidence type="ECO:0000256" key="1">
    <source>
        <dbReference type="ARBA" id="ARBA00009986"/>
    </source>
</evidence>
<evidence type="ECO:0000256" key="6">
    <source>
        <dbReference type="SAM" id="MobiDB-lite"/>
    </source>
</evidence>
<protein>
    <submittedName>
        <fullName evidence="8">Aldehyde dehydrogenase family protein</fullName>
    </submittedName>
</protein>
<dbReference type="Gene3D" id="3.40.605.10">
    <property type="entry name" value="Aldehyde Dehydrogenase, Chain A, domain 1"/>
    <property type="match status" value="1"/>
</dbReference>
<feature type="active site" evidence="4">
    <location>
        <position position="242"/>
    </location>
</feature>
<evidence type="ECO:0000259" key="7">
    <source>
        <dbReference type="Pfam" id="PF00171"/>
    </source>
</evidence>
<evidence type="ECO:0000256" key="4">
    <source>
        <dbReference type="PROSITE-ProRule" id="PRU10007"/>
    </source>
</evidence>
<evidence type="ECO:0000256" key="3">
    <source>
        <dbReference type="ARBA" id="ARBA00023027"/>
    </source>
</evidence>
<keyword evidence="9" id="KW-1185">Reference proteome</keyword>
<sequence>MPIAGTWRAGNAGSTASDTNPFSGETLAEIPQADAADVDSAYRNARDAQRQWERTPPSEQAQVFLRAAQIMDARREEIFDWLTAEAGSTRVKCEWEWAITRADMMEAASHPSRMAGRITSSDIPDKENRVYRQPVGVVTVISPWNFPLHLSNRSVAPALSVGNAVVLKPASDTPVTGGLLLAKIYEEAGLPLSLLSVIIGRGRDVGDPLITHPIPRLISFTGSTEVGKGLTEKAGIKKLDLELGGNAPVVVLDDADLEHALDTAVFSSYLHQGQICIRANRVIVDAAVHDDFVARFVERARALRVGDPKDPGTRIGPIINADQLKSIQDKVSRSVDAGARLLLSGEPTGPTGLTLPPHVVAGPNDVPTAAEEVFGPVATIVRANGESDALELANRTRYGLSSAVFTQDFERGLRFARQVEAGMTHINDTTVNYEPNTAFGGEKDSGVGRFGGDWGIETFTTDHWISVQHSPRRFGFQPAGTAADQL</sequence>
<organism evidence="8 9">
    <name type="scientific">Pseudonocardia acidicola</name>
    <dbReference type="NCBI Taxonomy" id="2724939"/>
    <lineage>
        <taxon>Bacteria</taxon>
        <taxon>Bacillati</taxon>
        <taxon>Actinomycetota</taxon>
        <taxon>Actinomycetes</taxon>
        <taxon>Pseudonocardiales</taxon>
        <taxon>Pseudonocardiaceae</taxon>
        <taxon>Pseudonocardia</taxon>
    </lineage>
</organism>
<dbReference type="InterPro" id="IPR029510">
    <property type="entry name" value="Ald_DH_CS_GLU"/>
</dbReference>
<dbReference type="PANTHER" id="PTHR42986">
    <property type="entry name" value="BENZALDEHYDE DEHYDROGENASE YFMT"/>
    <property type="match status" value="1"/>
</dbReference>
<evidence type="ECO:0000256" key="2">
    <source>
        <dbReference type="ARBA" id="ARBA00023002"/>
    </source>
</evidence>
<accession>A0ABX1SEK4</accession>
<feature type="domain" description="Aldehyde dehydrogenase" evidence="7">
    <location>
        <begin position="7"/>
        <end position="464"/>
    </location>
</feature>
<keyword evidence="2 5" id="KW-0560">Oxidoreductase</keyword>
<dbReference type="PROSITE" id="PS00687">
    <property type="entry name" value="ALDEHYDE_DEHYDR_GLU"/>
    <property type="match status" value="1"/>
</dbReference>
<evidence type="ECO:0000313" key="9">
    <source>
        <dbReference type="Proteomes" id="UP000820669"/>
    </source>
</evidence>
<comment type="similarity">
    <text evidence="1 5">Belongs to the aldehyde dehydrogenase family.</text>
</comment>
<proteinExistence type="inferred from homology"/>
<feature type="region of interest" description="Disordered" evidence="6">
    <location>
        <begin position="1"/>
        <end position="24"/>
    </location>
</feature>
<dbReference type="SUPFAM" id="SSF53720">
    <property type="entry name" value="ALDH-like"/>
    <property type="match status" value="1"/>
</dbReference>
<dbReference type="InterPro" id="IPR016162">
    <property type="entry name" value="Ald_DH_N"/>
</dbReference>
<keyword evidence="3" id="KW-0520">NAD</keyword>
<comment type="caution">
    <text evidence="8">The sequence shown here is derived from an EMBL/GenBank/DDBJ whole genome shotgun (WGS) entry which is preliminary data.</text>
</comment>
<evidence type="ECO:0000313" key="8">
    <source>
        <dbReference type="EMBL" id="NMH99998.1"/>
    </source>
</evidence>
<evidence type="ECO:0000256" key="5">
    <source>
        <dbReference type="RuleBase" id="RU003345"/>
    </source>
</evidence>
<gene>
    <name evidence="8" type="ORF">HF526_22200</name>
</gene>
<name>A0ABX1SEK4_9PSEU</name>
<dbReference type="Gene3D" id="3.40.309.10">
    <property type="entry name" value="Aldehyde Dehydrogenase, Chain A, domain 2"/>
    <property type="match status" value="1"/>
</dbReference>
<dbReference type="InterPro" id="IPR015590">
    <property type="entry name" value="Aldehyde_DH_dom"/>
</dbReference>
<feature type="compositionally biased region" description="Polar residues" evidence="6">
    <location>
        <begin position="12"/>
        <end position="23"/>
    </location>
</feature>
<dbReference type="InterPro" id="IPR016161">
    <property type="entry name" value="Ald_DH/histidinol_DH"/>
</dbReference>